<dbReference type="Proteomes" id="UP000238479">
    <property type="component" value="Chromosome 5"/>
</dbReference>
<keyword evidence="3" id="KW-1185">Reference proteome</keyword>
<sequence>MIITSVQDSNVSSFNQCSPSFSSTHLILAKLEPTLLFSDFLNIYIYIYIYIFVFPYTHILVCLLTLLLTSSFGYSGLKPAGTWEVDGTGSITWVIIDATQGSELGKIILVYVLDAIIRVDHERYFLDQLQSRGFPMIMSYEHQQVSGACLIN</sequence>
<dbReference type="AlphaFoldDB" id="A0A2P6Q3V3"/>
<reference evidence="2 3" key="1">
    <citation type="journal article" date="2018" name="Nat. Genet.">
        <title>The Rosa genome provides new insights in the design of modern roses.</title>
        <authorList>
            <person name="Bendahmane M."/>
        </authorList>
    </citation>
    <scope>NUCLEOTIDE SEQUENCE [LARGE SCALE GENOMIC DNA]</scope>
    <source>
        <strain evidence="3">cv. Old Blush</strain>
    </source>
</reference>
<protein>
    <submittedName>
        <fullName evidence="2">Uncharacterized protein</fullName>
    </submittedName>
</protein>
<evidence type="ECO:0000313" key="2">
    <source>
        <dbReference type="EMBL" id="PRQ28834.1"/>
    </source>
</evidence>
<keyword evidence="1" id="KW-1133">Transmembrane helix</keyword>
<dbReference type="Gramene" id="PRQ28834">
    <property type="protein sequence ID" value="PRQ28834"/>
    <property type="gene ID" value="RchiOBHm_Chr5g0007271"/>
</dbReference>
<accession>A0A2P6Q3V3</accession>
<gene>
    <name evidence="2" type="ORF">RchiOBHm_Chr5g0007271</name>
</gene>
<dbReference type="EMBL" id="PDCK01000043">
    <property type="protein sequence ID" value="PRQ28834.1"/>
    <property type="molecule type" value="Genomic_DNA"/>
</dbReference>
<evidence type="ECO:0000256" key="1">
    <source>
        <dbReference type="SAM" id="Phobius"/>
    </source>
</evidence>
<evidence type="ECO:0000313" key="3">
    <source>
        <dbReference type="Proteomes" id="UP000238479"/>
    </source>
</evidence>
<proteinExistence type="predicted"/>
<comment type="caution">
    <text evidence="2">The sequence shown here is derived from an EMBL/GenBank/DDBJ whole genome shotgun (WGS) entry which is preliminary data.</text>
</comment>
<name>A0A2P6Q3V3_ROSCH</name>
<feature type="transmembrane region" description="Helical" evidence="1">
    <location>
        <begin position="43"/>
        <end position="68"/>
    </location>
</feature>
<dbReference type="STRING" id="74649.A0A2P6Q3V3"/>
<keyword evidence="1" id="KW-0812">Transmembrane</keyword>
<keyword evidence="1" id="KW-0472">Membrane</keyword>
<organism evidence="2 3">
    <name type="scientific">Rosa chinensis</name>
    <name type="common">China rose</name>
    <dbReference type="NCBI Taxonomy" id="74649"/>
    <lineage>
        <taxon>Eukaryota</taxon>
        <taxon>Viridiplantae</taxon>
        <taxon>Streptophyta</taxon>
        <taxon>Embryophyta</taxon>
        <taxon>Tracheophyta</taxon>
        <taxon>Spermatophyta</taxon>
        <taxon>Magnoliopsida</taxon>
        <taxon>eudicotyledons</taxon>
        <taxon>Gunneridae</taxon>
        <taxon>Pentapetalae</taxon>
        <taxon>rosids</taxon>
        <taxon>fabids</taxon>
        <taxon>Rosales</taxon>
        <taxon>Rosaceae</taxon>
        <taxon>Rosoideae</taxon>
        <taxon>Rosoideae incertae sedis</taxon>
        <taxon>Rosa</taxon>
    </lineage>
</organism>